<organism evidence="2 3">
    <name type="scientific">Streptomyces lunaelactis</name>
    <dbReference type="NCBI Taxonomy" id="1535768"/>
    <lineage>
        <taxon>Bacteria</taxon>
        <taxon>Bacillati</taxon>
        <taxon>Actinomycetota</taxon>
        <taxon>Actinomycetes</taxon>
        <taxon>Kitasatosporales</taxon>
        <taxon>Streptomycetaceae</taxon>
        <taxon>Streptomyces</taxon>
    </lineage>
</organism>
<dbReference type="GeneID" id="55657973"/>
<feature type="region of interest" description="Disordered" evidence="1">
    <location>
        <begin position="32"/>
        <end position="55"/>
    </location>
</feature>
<evidence type="ECO:0000313" key="2">
    <source>
        <dbReference type="EMBL" id="AVZ74474.1"/>
    </source>
</evidence>
<dbReference type="PROSITE" id="PS51257">
    <property type="entry name" value="PROKAR_LIPOPROTEIN"/>
    <property type="match status" value="1"/>
</dbReference>
<dbReference type="Proteomes" id="UP000244201">
    <property type="component" value="Chromosome"/>
</dbReference>
<gene>
    <name evidence="2" type="ORF">SLUN_22235</name>
</gene>
<dbReference type="OrthoDB" id="3695526at2"/>
<accession>A0A2R4T5W9</accession>
<evidence type="ECO:0008006" key="4">
    <source>
        <dbReference type="Google" id="ProtNLM"/>
    </source>
</evidence>
<dbReference type="RefSeq" id="WP_108150964.1">
    <property type="nucleotide sequence ID" value="NZ_CP026304.1"/>
</dbReference>
<feature type="compositionally biased region" description="Low complexity" evidence="1">
    <location>
        <begin position="35"/>
        <end position="46"/>
    </location>
</feature>
<reference evidence="2 3" key="1">
    <citation type="submission" date="2018-01" db="EMBL/GenBank/DDBJ databases">
        <title>Complete genome sequence of Streptomyces lunaelactis MM109T, a Ferroverdin A producer isolated from cave moonmilk deposits.</title>
        <authorList>
            <person name="Naome A."/>
            <person name="Martinet L."/>
            <person name="Maciejewska M."/>
            <person name="Anderssen S."/>
            <person name="Adam D."/>
            <person name="Tenconi E."/>
            <person name="Deflandre B."/>
            <person name="Arguelles-Arias A."/>
            <person name="Calusinska M."/>
            <person name="Copieters W."/>
            <person name="Karim L."/>
            <person name="Hanikenne M."/>
            <person name="Baurain D."/>
            <person name="van Wezel G."/>
            <person name="Smargiasso N."/>
            <person name="de Pauw E."/>
            <person name="Delfosse P."/>
            <person name="Rigali S."/>
        </authorList>
    </citation>
    <scope>NUCLEOTIDE SEQUENCE [LARGE SCALE GENOMIC DNA]</scope>
    <source>
        <strain evidence="2 3">MM109</strain>
    </source>
</reference>
<evidence type="ECO:0000313" key="3">
    <source>
        <dbReference type="Proteomes" id="UP000244201"/>
    </source>
</evidence>
<dbReference type="AlphaFoldDB" id="A0A2R4T5W9"/>
<proteinExistence type="predicted"/>
<dbReference type="Pfam" id="PF18966">
    <property type="entry name" value="Lipoprotein_23"/>
    <property type="match status" value="1"/>
</dbReference>
<dbReference type="EMBL" id="CP026304">
    <property type="protein sequence ID" value="AVZ74474.1"/>
    <property type="molecule type" value="Genomic_DNA"/>
</dbReference>
<evidence type="ECO:0000256" key="1">
    <source>
        <dbReference type="SAM" id="MobiDB-lite"/>
    </source>
</evidence>
<protein>
    <recommendedName>
        <fullName evidence="4">Lipoprotein</fullName>
    </recommendedName>
</protein>
<sequence length="218" mass="22244">MRGVAVGLVPAALVVGVVGVLTGCSAEATAEKPAGKASAKGAAKGSPGDGTGAGTAAKGGTVGGAGSPCVLPVSFDLAADWKPKAVTNDDQFGPVTQGPVTLVCEIDAKPAGNIGFMRVWTGGRSGDDPRKALEAFVTDEAKSREKVTFSETKAGEFPATEVTYLNTNEFLDAPKKERAFAVSTPRGLLVLHLGGMDSEEHEGMLPAYELAKQSVRKA</sequence>
<dbReference type="InterPro" id="IPR044058">
    <property type="entry name" value="Lipoprotein_23"/>
</dbReference>
<dbReference type="KEGG" id="slk:SLUN_22235"/>
<name>A0A2R4T5W9_9ACTN</name>
<keyword evidence="3" id="KW-1185">Reference proteome</keyword>